<accession>A0A0B6TP14</accession>
<evidence type="ECO:0000259" key="2">
    <source>
        <dbReference type="Pfam" id="PF08044"/>
    </source>
</evidence>
<dbReference type="RefSeq" id="WP_042620697.1">
    <property type="nucleotide sequence ID" value="NZ_CP007790.1"/>
</dbReference>
<dbReference type="KEGG" id="cmq:B840_01805"/>
<keyword evidence="5" id="KW-1185">Reference proteome</keyword>
<dbReference type="InterPro" id="IPR024425">
    <property type="entry name" value="LiaF-like_C"/>
</dbReference>
<evidence type="ECO:0000313" key="4">
    <source>
        <dbReference type="EMBL" id="AJK67989.1"/>
    </source>
</evidence>
<dbReference type="AlphaFoldDB" id="A0A0B6TP14"/>
<feature type="compositionally biased region" description="Low complexity" evidence="1">
    <location>
        <begin position="80"/>
        <end position="93"/>
    </location>
</feature>
<evidence type="ECO:0000256" key="1">
    <source>
        <dbReference type="SAM" id="MobiDB-lite"/>
    </source>
</evidence>
<dbReference type="STRING" id="1224162.B840_01805"/>
<name>A0A0B6TP14_9CORY</name>
<proteinExistence type="predicted"/>
<dbReference type="Pfam" id="PF09922">
    <property type="entry name" value="LiaF-like_C"/>
    <property type="match status" value="1"/>
</dbReference>
<dbReference type="PANTHER" id="PTHR40763:SF4">
    <property type="entry name" value="DUF1707 DOMAIN-CONTAINING PROTEIN"/>
    <property type="match status" value="1"/>
</dbReference>
<dbReference type="PANTHER" id="PTHR40763">
    <property type="entry name" value="MEMBRANE PROTEIN-RELATED"/>
    <property type="match status" value="1"/>
</dbReference>
<dbReference type="Proteomes" id="UP000031928">
    <property type="component" value="Chromosome"/>
</dbReference>
<reference evidence="4 5" key="1">
    <citation type="submission" date="2014-05" db="EMBL/GenBank/DDBJ databases">
        <title>Complete genome sequence of Corynebacterium marinum DSM 44953.</title>
        <authorList>
            <person name="Schaffert L."/>
            <person name="Albersmeier A."/>
            <person name="Kalinowski J."/>
            <person name="Ruckert C."/>
        </authorList>
    </citation>
    <scope>NUCLEOTIDE SEQUENCE [LARGE SCALE GENOMIC DNA]</scope>
    <source>
        <strain evidence="4 5">DSM 44953</strain>
    </source>
</reference>
<protein>
    <submittedName>
        <fullName evidence="4">Uncharacterized protein</fullName>
    </submittedName>
</protein>
<dbReference type="HOGENOM" id="CLU_075817_3_0_11"/>
<evidence type="ECO:0000259" key="3">
    <source>
        <dbReference type="Pfam" id="PF09922"/>
    </source>
</evidence>
<feature type="domain" description="Cell wall-active antibiotics response LiaF-like C-terminal" evidence="3">
    <location>
        <begin position="127"/>
        <end position="190"/>
    </location>
</feature>
<sequence length="223" mass="23743">MTEPSPRLRASDDDRNRVNLALSQAFSEGRIDFEEFDERTGQVLAARYRDELSAPLADLLPDPAAVFEGPLPAVRPDDSPAPASRAYPAPSRSLVTGEQGGSALSLAIMGGSERRGDWLIAPVHTSIAIMGGNDIDLTEARLSAQETVIYAVGLMGGVDILVPEDVRVFSEGAGVMGGFGISTDPEVTLRMEDLPADAPVIRVRGLGLMGGVEVKRVPRRPRP</sequence>
<feature type="domain" description="DUF1707" evidence="2">
    <location>
        <begin position="8"/>
        <end position="59"/>
    </location>
</feature>
<organism evidence="4 5">
    <name type="scientific">Corynebacterium marinum DSM 44953</name>
    <dbReference type="NCBI Taxonomy" id="1224162"/>
    <lineage>
        <taxon>Bacteria</taxon>
        <taxon>Bacillati</taxon>
        <taxon>Actinomycetota</taxon>
        <taxon>Actinomycetes</taxon>
        <taxon>Mycobacteriales</taxon>
        <taxon>Corynebacteriaceae</taxon>
        <taxon>Corynebacterium</taxon>
    </lineage>
</organism>
<gene>
    <name evidence="4" type="ORF">B840_01805</name>
</gene>
<dbReference type="EMBL" id="CP007790">
    <property type="protein sequence ID" value="AJK67989.1"/>
    <property type="molecule type" value="Genomic_DNA"/>
</dbReference>
<dbReference type="OrthoDB" id="3625082at2"/>
<evidence type="ECO:0000313" key="5">
    <source>
        <dbReference type="Proteomes" id="UP000031928"/>
    </source>
</evidence>
<feature type="region of interest" description="Disordered" evidence="1">
    <location>
        <begin position="70"/>
        <end position="98"/>
    </location>
</feature>
<dbReference type="InterPro" id="IPR012551">
    <property type="entry name" value="DUF1707_SHOCT-like"/>
</dbReference>
<dbReference type="Pfam" id="PF08044">
    <property type="entry name" value="DUF1707"/>
    <property type="match status" value="1"/>
</dbReference>